<sequence>MNFVDPGLRHHAVVDGAVAELSVGLLTPFRPKLSTDSNGEERHYLAVERVDLTPVDGLDVLVVTVNVCVDCPPFLDVGTFGCVPPHILHEFSVEIDFDSPVGGESVSAIVTRDCSVLLALCVLRMKSPLPDLIDHLLPELLVPSLRGEERRRAGVRANQEVVGEGPLGFLIEWKESCTSRLVSFAVVRNHHRLLPVAE</sequence>
<protein>
    <submittedName>
        <fullName evidence="1">Uncharacterized protein</fullName>
    </submittedName>
</protein>
<proteinExistence type="predicted"/>
<keyword evidence="2" id="KW-1185">Reference proteome</keyword>
<name>A0A7D5K9B4_9EURY</name>
<dbReference type="EMBL" id="CP058529">
    <property type="protein sequence ID" value="QLG28914.1"/>
    <property type="molecule type" value="Genomic_DNA"/>
</dbReference>
<gene>
    <name evidence="1" type="ORF">HUG10_15785</name>
</gene>
<evidence type="ECO:0000313" key="1">
    <source>
        <dbReference type="EMBL" id="QLG28914.1"/>
    </source>
</evidence>
<reference evidence="1 2" key="1">
    <citation type="submission" date="2020-07" db="EMBL/GenBank/DDBJ databases">
        <title>Gai3-2, isolated from salt lake.</title>
        <authorList>
            <person name="Cui H."/>
            <person name="Shi X."/>
        </authorList>
    </citation>
    <scope>NUCLEOTIDE SEQUENCE [LARGE SCALE GENOMIC DNA]</scope>
    <source>
        <strain evidence="1 2">Gai3-2</strain>
    </source>
</reference>
<dbReference type="Proteomes" id="UP000509750">
    <property type="component" value="Chromosome"/>
</dbReference>
<organism evidence="1 2">
    <name type="scientific">Halorarum halophilum</name>
    <dbReference type="NCBI Taxonomy" id="2743090"/>
    <lineage>
        <taxon>Archaea</taxon>
        <taxon>Methanobacteriati</taxon>
        <taxon>Methanobacteriota</taxon>
        <taxon>Stenosarchaea group</taxon>
        <taxon>Halobacteria</taxon>
        <taxon>Halobacteriales</taxon>
        <taxon>Haloferacaceae</taxon>
        <taxon>Halorarum</taxon>
    </lineage>
</organism>
<dbReference type="RefSeq" id="WP_179170488.1">
    <property type="nucleotide sequence ID" value="NZ_CP058529.1"/>
</dbReference>
<evidence type="ECO:0000313" key="2">
    <source>
        <dbReference type="Proteomes" id="UP000509750"/>
    </source>
</evidence>
<dbReference type="KEGG" id="halg:HUG10_15785"/>
<accession>A0A7D5K9B4</accession>
<dbReference type="AlphaFoldDB" id="A0A7D5K9B4"/>
<dbReference type="GeneID" id="56030324"/>